<accession>A0A1Y2GVG9</accession>
<feature type="domain" description="HMG box" evidence="4">
    <location>
        <begin position="1"/>
        <end position="67"/>
    </location>
</feature>
<evidence type="ECO:0000313" key="5">
    <source>
        <dbReference type="EMBL" id="ORZ26275.1"/>
    </source>
</evidence>
<feature type="non-terminal residue" evidence="5">
    <location>
        <position position="1"/>
    </location>
</feature>
<evidence type="ECO:0000256" key="3">
    <source>
        <dbReference type="PROSITE-ProRule" id="PRU00267"/>
    </source>
</evidence>
<dbReference type="AlphaFoldDB" id="A0A1Y2GVG9"/>
<dbReference type="InParanoid" id="A0A1Y2GVG9"/>
<dbReference type="Proteomes" id="UP000193648">
    <property type="component" value="Unassembled WGS sequence"/>
</dbReference>
<dbReference type="RefSeq" id="XP_021884040.1">
    <property type="nucleotide sequence ID" value="XM_022020332.1"/>
</dbReference>
<dbReference type="STRING" id="64571.A0A1Y2GVG9"/>
<evidence type="ECO:0000256" key="2">
    <source>
        <dbReference type="ARBA" id="ARBA00023163"/>
    </source>
</evidence>
<dbReference type="GO" id="GO:0000978">
    <property type="term" value="F:RNA polymerase II cis-regulatory region sequence-specific DNA binding"/>
    <property type="evidence" value="ECO:0007669"/>
    <property type="project" value="TreeGrafter"/>
</dbReference>
<dbReference type="GO" id="GO:0001228">
    <property type="term" value="F:DNA-binding transcription activator activity, RNA polymerase II-specific"/>
    <property type="evidence" value="ECO:0007669"/>
    <property type="project" value="TreeGrafter"/>
</dbReference>
<organism evidence="5 6">
    <name type="scientific">Lobosporangium transversale</name>
    <dbReference type="NCBI Taxonomy" id="64571"/>
    <lineage>
        <taxon>Eukaryota</taxon>
        <taxon>Fungi</taxon>
        <taxon>Fungi incertae sedis</taxon>
        <taxon>Mucoromycota</taxon>
        <taxon>Mortierellomycotina</taxon>
        <taxon>Mortierellomycetes</taxon>
        <taxon>Mortierellales</taxon>
        <taxon>Mortierellaceae</taxon>
        <taxon>Lobosporangium</taxon>
    </lineage>
</organism>
<reference evidence="5 6" key="1">
    <citation type="submission" date="2016-07" db="EMBL/GenBank/DDBJ databases">
        <title>Pervasive Adenine N6-methylation of Active Genes in Fungi.</title>
        <authorList>
            <consortium name="DOE Joint Genome Institute"/>
            <person name="Mondo S.J."/>
            <person name="Dannebaum R.O."/>
            <person name="Kuo R.C."/>
            <person name="Labutti K."/>
            <person name="Haridas S."/>
            <person name="Kuo A."/>
            <person name="Salamov A."/>
            <person name="Ahrendt S.R."/>
            <person name="Lipzen A."/>
            <person name="Sullivan W."/>
            <person name="Andreopoulos W.B."/>
            <person name="Clum A."/>
            <person name="Lindquist E."/>
            <person name="Daum C."/>
            <person name="Ramamoorthy G.K."/>
            <person name="Gryganskyi A."/>
            <person name="Culley D."/>
            <person name="Magnuson J.K."/>
            <person name="James T.Y."/>
            <person name="O'Malley M.A."/>
            <person name="Stajich J.E."/>
            <person name="Spatafora J.W."/>
            <person name="Visel A."/>
            <person name="Grigoriev I.V."/>
        </authorList>
    </citation>
    <scope>NUCLEOTIDE SEQUENCE [LARGE SCALE GENOMIC DNA]</scope>
    <source>
        <strain evidence="5 6">NRRL 3116</strain>
    </source>
</reference>
<comment type="caution">
    <text evidence="5">The sequence shown here is derived from an EMBL/GenBank/DDBJ whole genome shotgun (WGS) entry which is preliminary data.</text>
</comment>
<evidence type="ECO:0000313" key="6">
    <source>
        <dbReference type="Proteomes" id="UP000193648"/>
    </source>
</evidence>
<evidence type="ECO:0000259" key="4">
    <source>
        <dbReference type="PROSITE" id="PS50118"/>
    </source>
</evidence>
<dbReference type="OrthoDB" id="6247875at2759"/>
<dbReference type="PANTHER" id="PTHR10270">
    <property type="entry name" value="SOX TRANSCRIPTION FACTOR"/>
    <property type="match status" value="1"/>
</dbReference>
<name>A0A1Y2GVG9_9FUNG</name>
<feature type="DNA-binding region" description="HMG box" evidence="3">
    <location>
        <begin position="1"/>
        <end position="67"/>
    </location>
</feature>
<dbReference type="InterPro" id="IPR050140">
    <property type="entry name" value="SRY-related_HMG-box_TF-like"/>
</dbReference>
<dbReference type="EMBL" id="MCFF01000007">
    <property type="protein sequence ID" value="ORZ26275.1"/>
    <property type="molecule type" value="Genomic_DNA"/>
</dbReference>
<proteinExistence type="predicted"/>
<dbReference type="Gene3D" id="1.10.30.10">
    <property type="entry name" value="High mobility group box domain"/>
    <property type="match status" value="1"/>
</dbReference>
<dbReference type="GO" id="GO:0030154">
    <property type="term" value="P:cell differentiation"/>
    <property type="evidence" value="ECO:0007669"/>
    <property type="project" value="TreeGrafter"/>
</dbReference>
<dbReference type="GeneID" id="33562176"/>
<dbReference type="Pfam" id="PF00505">
    <property type="entry name" value="HMG_box"/>
    <property type="match status" value="1"/>
</dbReference>
<dbReference type="InterPro" id="IPR009071">
    <property type="entry name" value="HMG_box_dom"/>
</dbReference>
<evidence type="ECO:0000256" key="1">
    <source>
        <dbReference type="ARBA" id="ARBA00023125"/>
    </source>
</evidence>
<feature type="non-terminal residue" evidence="5">
    <location>
        <position position="72"/>
    </location>
</feature>
<keyword evidence="3" id="KW-0539">Nucleus</keyword>
<keyword evidence="2" id="KW-0804">Transcription</keyword>
<gene>
    <name evidence="5" type="ORF">BCR41DRAFT_289554</name>
</gene>
<protein>
    <submittedName>
        <fullName evidence="5">High mobility group box domain-containing protein</fullName>
    </submittedName>
</protein>
<keyword evidence="1 3" id="KW-0238">DNA-binding</keyword>
<dbReference type="InterPro" id="IPR036910">
    <property type="entry name" value="HMG_box_dom_sf"/>
</dbReference>
<keyword evidence="6" id="KW-1185">Reference proteome</keyword>
<dbReference type="GO" id="GO:0005634">
    <property type="term" value="C:nucleus"/>
    <property type="evidence" value="ECO:0007669"/>
    <property type="project" value="UniProtKB-UniRule"/>
</dbReference>
<dbReference type="PANTHER" id="PTHR10270:SF161">
    <property type="entry name" value="SEX-DETERMINING REGION Y PROTEIN"/>
    <property type="match status" value="1"/>
</dbReference>
<dbReference type="PROSITE" id="PS50118">
    <property type="entry name" value="HMG_BOX_2"/>
    <property type="match status" value="1"/>
</dbReference>
<sequence>RSSNCFIKYRTQMHPLIVAKYGNQNNKEISKLAGQAWRKEPEWVKSIYRQQAIEEKLKHEALYPTYKYSPSR</sequence>
<dbReference type="SMART" id="SM00398">
    <property type="entry name" value="HMG"/>
    <property type="match status" value="1"/>
</dbReference>
<dbReference type="SUPFAM" id="SSF47095">
    <property type="entry name" value="HMG-box"/>
    <property type="match status" value="1"/>
</dbReference>
<dbReference type="CDD" id="cd01389">
    <property type="entry name" value="HMG-box_ROX1-like"/>
    <property type="match status" value="1"/>
</dbReference>